<dbReference type="SUPFAM" id="SSF54928">
    <property type="entry name" value="RNA-binding domain, RBD"/>
    <property type="match status" value="1"/>
</dbReference>
<feature type="compositionally biased region" description="Acidic residues" evidence="2">
    <location>
        <begin position="464"/>
        <end position="475"/>
    </location>
</feature>
<dbReference type="InterPro" id="IPR036483">
    <property type="entry name" value="PWI_dom_sf"/>
</dbReference>
<evidence type="ECO:0000256" key="2">
    <source>
        <dbReference type="SAM" id="MobiDB-lite"/>
    </source>
</evidence>
<evidence type="ECO:0000313" key="4">
    <source>
        <dbReference type="EMBL" id="CAG5114147.1"/>
    </source>
</evidence>
<dbReference type="Pfam" id="PF01480">
    <property type="entry name" value="PWI"/>
    <property type="match status" value="1"/>
</dbReference>
<dbReference type="SUPFAM" id="SSF101233">
    <property type="entry name" value="PWI domain"/>
    <property type="match status" value="1"/>
</dbReference>
<sequence length="657" mass="76602">MMPIRMQTLAMPTMQAMQPRVSQAYYQFDGPPVTVFVGNIAEDVTDTLVRQILMKVGPVTNWKRVQGTNGKLQETTVAGLQDISPQKIKVDDQAQNVIENWKITVGLKKDSDGMDVISPQIREKDEQVRSEIKALLKEYQADIPPPASKEEQKEPEKEKKEEKKPESGEKEKSEKPDEPKKTDERKDERSKSPKKRSKSREASQRKRSRSRSKSARTRKRSRSKERSRPRRSRSRNRERTRDNSRERSRERERRRRSLERRKEEDEMLERRRLERKMKEKHSAYQERLQVWEARERRKAREWDRIEYRDNERRKQMAKEARRLRDFLESYNDEKDDRKFYFGSGSAFSKRQESRKREIEDDAKDKKKEEGEISLLHEKLAGEGHPDPNGAIAKVIKEAEEVWQPFIKPDVRIKKGKRRDSTSSTDAEESEESSDESGRESDDEPLVSQIMKNNEPEKPVHHTSDEDDEDGVEMDLGDNPAPPEAPPISLPALSIPKASDSPTARKKNSRNVPSIFNEEEPSEDPSLPGARKRKRETPKPREIMSADEKRRAVKALIERIPTDKGPLFAYPMKWEYLGKELMEKRISPWVKKKLNEIIGEDEPTLITFITDKLSSESKPEQILSEIQVVLDEEAEVFVIKLWRLLVYETEARAEGISA</sequence>
<keyword evidence="1" id="KW-0507">mRNA processing</keyword>
<accession>A0ABN7TD21</accession>
<feature type="compositionally biased region" description="Acidic residues" evidence="2">
    <location>
        <begin position="425"/>
        <end position="444"/>
    </location>
</feature>
<feature type="compositionally biased region" description="Pro residues" evidence="2">
    <location>
        <begin position="479"/>
        <end position="488"/>
    </location>
</feature>
<dbReference type="PROSITE" id="PS51025">
    <property type="entry name" value="PWI"/>
    <property type="match status" value="1"/>
</dbReference>
<dbReference type="Gene3D" id="1.20.1390.10">
    <property type="entry name" value="PWI domain"/>
    <property type="match status" value="1"/>
</dbReference>
<feature type="compositionally biased region" description="Basic and acidic residues" evidence="2">
    <location>
        <begin position="260"/>
        <end position="284"/>
    </location>
</feature>
<dbReference type="InterPro" id="IPR035979">
    <property type="entry name" value="RBD_domain_sf"/>
</dbReference>
<evidence type="ECO:0000313" key="5">
    <source>
        <dbReference type="Proteomes" id="UP001158576"/>
    </source>
</evidence>
<feature type="region of interest" description="Disordered" evidence="2">
    <location>
        <begin position="137"/>
        <end position="284"/>
    </location>
</feature>
<dbReference type="PANTHER" id="PTHR18806:SF4">
    <property type="entry name" value="RNA-BINDING PROTEIN 25"/>
    <property type="match status" value="1"/>
</dbReference>
<evidence type="ECO:0000256" key="1">
    <source>
        <dbReference type="ARBA" id="ARBA00022664"/>
    </source>
</evidence>
<dbReference type="Proteomes" id="UP001158576">
    <property type="component" value="Chromosome 2"/>
</dbReference>
<feature type="compositionally biased region" description="Basic residues" evidence="2">
    <location>
        <begin position="205"/>
        <end position="234"/>
    </location>
</feature>
<name>A0ABN7TD21_OIKDI</name>
<feature type="region of interest" description="Disordered" evidence="2">
    <location>
        <begin position="405"/>
        <end position="544"/>
    </location>
</feature>
<feature type="compositionally biased region" description="Basic and acidic residues" evidence="2">
    <location>
        <begin position="349"/>
        <end position="385"/>
    </location>
</feature>
<dbReference type="InterPro" id="IPR052768">
    <property type="entry name" value="RBM25"/>
</dbReference>
<organism evidence="4 5">
    <name type="scientific">Oikopleura dioica</name>
    <name type="common">Tunicate</name>
    <dbReference type="NCBI Taxonomy" id="34765"/>
    <lineage>
        <taxon>Eukaryota</taxon>
        <taxon>Metazoa</taxon>
        <taxon>Chordata</taxon>
        <taxon>Tunicata</taxon>
        <taxon>Appendicularia</taxon>
        <taxon>Copelata</taxon>
        <taxon>Oikopleuridae</taxon>
        <taxon>Oikopleura</taxon>
    </lineage>
</organism>
<dbReference type="EMBL" id="OU015567">
    <property type="protein sequence ID" value="CAG5114147.1"/>
    <property type="molecule type" value="Genomic_DNA"/>
</dbReference>
<dbReference type="SMART" id="SM00311">
    <property type="entry name" value="PWI"/>
    <property type="match status" value="1"/>
</dbReference>
<proteinExistence type="predicted"/>
<feature type="compositionally biased region" description="Basic and acidic residues" evidence="2">
    <location>
        <begin position="148"/>
        <end position="191"/>
    </location>
</feature>
<gene>
    <name evidence="4" type="ORF">OKIOD_LOCUS16980</name>
</gene>
<feature type="compositionally biased region" description="Basic and acidic residues" evidence="2">
    <location>
        <begin position="235"/>
        <end position="251"/>
    </location>
</feature>
<feature type="region of interest" description="Disordered" evidence="2">
    <location>
        <begin position="336"/>
        <end position="392"/>
    </location>
</feature>
<dbReference type="InterPro" id="IPR002483">
    <property type="entry name" value="PWI_dom"/>
</dbReference>
<protein>
    <submittedName>
        <fullName evidence="4">Oidioi.mRNA.OKI2018_I69.chr2.g8215.t1.cds</fullName>
    </submittedName>
</protein>
<keyword evidence="5" id="KW-1185">Reference proteome</keyword>
<dbReference type="PANTHER" id="PTHR18806">
    <property type="entry name" value="RBM25 PROTEIN"/>
    <property type="match status" value="1"/>
</dbReference>
<feature type="domain" description="PWI" evidence="3">
    <location>
        <begin position="564"/>
        <end position="657"/>
    </location>
</feature>
<feature type="compositionally biased region" description="Basic and acidic residues" evidence="2">
    <location>
        <begin position="453"/>
        <end position="463"/>
    </location>
</feature>
<reference evidence="4 5" key="1">
    <citation type="submission" date="2021-04" db="EMBL/GenBank/DDBJ databases">
        <authorList>
            <person name="Bliznina A."/>
        </authorList>
    </citation>
    <scope>NUCLEOTIDE SEQUENCE [LARGE SCALE GENOMIC DNA]</scope>
</reference>
<evidence type="ECO:0000259" key="3">
    <source>
        <dbReference type="PROSITE" id="PS51025"/>
    </source>
</evidence>